<dbReference type="InterPro" id="IPR050902">
    <property type="entry name" value="ABC_Transporter_SBP"/>
</dbReference>
<evidence type="ECO:0000259" key="2">
    <source>
        <dbReference type="PROSITE" id="PS50983"/>
    </source>
</evidence>
<dbReference type="AlphaFoldDB" id="A0AA50H685"/>
<organism evidence="3 4">
    <name type="scientific">Shinella sumterensis</name>
    <dbReference type="NCBI Taxonomy" id="1967501"/>
    <lineage>
        <taxon>Bacteria</taxon>
        <taxon>Pseudomonadati</taxon>
        <taxon>Pseudomonadota</taxon>
        <taxon>Alphaproteobacteria</taxon>
        <taxon>Hyphomicrobiales</taxon>
        <taxon>Rhizobiaceae</taxon>
        <taxon>Shinella</taxon>
    </lineage>
</organism>
<feature type="signal peptide" evidence="1">
    <location>
        <begin position="1"/>
        <end position="21"/>
    </location>
</feature>
<keyword evidence="1" id="KW-0732">Signal</keyword>
<dbReference type="Proteomes" id="UP001234585">
    <property type="component" value="Chromosome"/>
</dbReference>
<protein>
    <submittedName>
        <fullName evidence="3">ABC transporter substrate-binding protein</fullName>
    </submittedName>
</protein>
<name>A0AA50H685_9HYPH</name>
<dbReference type="SUPFAM" id="SSF53807">
    <property type="entry name" value="Helical backbone' metal receptor"/>
    <property type="match status" value="1"/>
</dbReference>
<dbReference type="PANTHER" id="PTHR30535:SF34">
    <property type="entry name" value="MOLYBDATE-BINDING PROTEIN MOLA"/>
    <property type="match status" value="1"/>
</dbReference>
<evidence type="ECO:0000256" key="1">
    <source>
        <dbReference type="SAM" id="SignalP"/>
    </source>
</evidence>
<dbReference type="PANTHER" id="PTHR30535">
    <property type="entry name" value="VITAMIN B12-BINDING PROTEIN"/>
    <property type="match status" value="1"/>
</dbReference>
<dbReference type="Gene3D" id="3.40.50.1980">
    <property type="entry name" value="Nitrogenase molybdenum iron protein domain"/>
    <property type="match status" value="2"/>
</dbReference>
<proteinExistence type="predicted"/>
<evidence type="ECO:0000313" key="4">
    <source>
        <dbReference type="Proteomes" id="UP001234585"/>
    </source>
</evidence>
<gene>
    <name evidence="3" type="ORF">Q9313_03480</name>
</gene>
<dbReference type="InterPro" id="IPR002491">
    <property type="entry name" value="ABC_transptr_periplasmic_BD"/>
</dbReference>
<evidence type="ECO:0000313" key="3">
    <source>
        <dbReference type="EMBL" id="WLR98103.1"/>
    </source>
</evidence>
<dbReference type="PROSITE" id="PS50983">
    <property type="entry name" value="FE_B12_PBP"/>
    <property type="match status" value="1"/>
</dbReference>
<dbReference type="Pfam" id="PF01497">
    <property type="entry name" value="Peripla_BP_2"/>
    <property type="match status" value="1"/>
</dbReference>
<feature type="domain" description="Fe/B12 periplasmic-binding" evidence="2">
    <location>
        <begin position="35"/>
        <end position="338"/>
    </location>
</feature>
<keyword evidence="4" id="KW-1185">Reference proteome</keyword>
<dbReference type="EMBL" id="CP132302">
    <property type="protein sequence ID" value="WLR98103.1"/>
    <property type="molecule type" value="Genomic_DNA"/>
</dbReference>
<sequence length="367" mass="39281">MTKRALALLAFLLLAALPVRAEVQYPLTVTDSFGREVTIPAAPKAILLGTGLDLVALSLIHPDPVSLLAGWAGDMKGDKSGLYARFKEKFPAIEKVPVIGDGISVSFEALLSLNADLAILANWQADTDAGRQAIGFLEQAGVPVIVVDFNSDALENTARNMRFLGRVLNREDQANAFADFYEARVKRIRDAAAAHAEPGPTVFMDGLPNPDKCCFAFGTGGLGEFLAITGSRNIAAALPRQGGTVSAEFVIGADPDVYIATALPDGAYTSLTVGPGVDPERARETLARLVEAPHLASLRAVREGRVHALWNFFNAVPLNIVAAEFFAQRLRPDVFTDVDPAATLKEINARFAAVPFDGAYWIDLKPN</sequence>
<dbReference type="RefSeq" id="WP_306037927.1">
    <property type="nucleotide sequence ID" value="NZ_CP132302.1"/>
</dbReference>
<reference evidence="3 4" key="1">
    <citation type="submission" date="2023-08" db="EMBL/GenBank/DDBJ databases">
        <title>Pathogen: clinical or host-associated sample.</title>
        <authorList>
            <person name="Hergert J."/>
            <person name="Casey R."/>
            <person name="Wagner J."/>
            <person name="Young E.L."/>
            <person name="Oakeson K.F."/>
        </authorList>
    </citation>
    <scope>NUCLEOTIDE SEQUENCE [LARGE SCALE GENOMIC DNA]</scope>
    <source>
        <strain evidence="3 4">1760953</strain>
    </source>
</reference>
<accession>A0AA50H685</accession>
<feature type="chain" id="PRO_5041317990" evidence="1">
    <location>
        <begin position="22"/>
        <end position="367"/>
    </location>
</feature>
<dbReference type="NCBIfam" id="NF010649">
    <property type="entry name" value="PRK14048.1"/>
    <property type="match status" value="1"/>
</dbReference>